<dbReference type="RefSeq" id="WP_345508132.1">
    <property type="nucleotide sequence ID" value="NZ_BAABIW010000018.1"/>
</dbReference>
<keyword evidence="8" id="KW-1185">Reference proteome</keyword>
<evidence type="ECO:0000256" key="6">
    <source>
        <dbReference type="SAM" id="Phobius"/>
    </source>
</evidence>
<keyword evidence="2 6" id="KW-0812">Transmembrane</keyword>
<reference evidence="8" key="1">
    <citation type="journal article" date="2019" name="Int. J. Syst. Evol. Microbiol.">
        <title>The Global Catalogue of Microorganisms (GCM) 10K type strain sequencing project: providing services to taxonomists for standard genome sequencing and annotation.</title>
        <authorList>
            <consortium name="The Broad Institute Genomics Platform"/>
            <consortium name="The Broad Institute Genome Sequencing Center for Infectious Disease"/>
            <person name="Wu L."/>
            <person name="Ma J."/>
        </authorList>
    </citation>
    <scope>NUCLEOTIDE SEQUENCE [LARGE SCALE GENOMIC DNA]</scope>
    <source>
        <strain evidence="8">JCM 17687</strain>
    </source>
</reference>
<evidence type="ECO:0000313" key="8">
    <source>
        <dbReference type="Proteomes" id="UP001500427"/>
    </source>
</evidence>
<dbReference type="PANTHER" id="PTHR10806:SF6">
    <property type="entry name" value="SIGNAL PEPTIDASE COMPLEX CATALYTIC SUBUNIT SEC11"/>
    <property type="match status" value="1"/>
</dbReference>
<sequence length="337" mass="36063">MRTATATTPQLDQPVARRDVVGGRARRNPAARVLRFGWLLVTRLLLVVAGLSFLVVALGPHLLGYRTATMLTGSMSPGINPGDVIVSTPKPAADVKVGDVISYHIPVEDHRVETHRIVRVTTDAAGRLAIVTKGDANAKADPWVATLEGDTVWQTRAVIPHAGTVIRALREPFVQTYVFWGALALLLVVALRRIWSPVPVLDDEALEELVEELGSADAAHAFARTYTELIGARVERIEHAVLRDDVQAAVEAGLSLEVTSTTVGAARVAARTHAVTEAMEAGRPRRARRALRALRRATAPTAQALRHAACDGPAGPAEAMRVADGRTVAAAHRRVGV</sequence>
<evidence type="ECO:0000313" key="7">
    <source>
        <dbReference type="EMBL" id="GAA5030676.1"/>
    </source>
</evidence>
<evidence type="ECO:0000256" key="2">
    <source>
        <dbReference type="ARBA" id="ARBA00022692"/>
    </source>
</evidence>
<organism evidence="7 8">
    <name type="scientific">Terrabacter aeriphilus</name>
    <dbReference type="NCBI Taxonomy" id="515662"/>
    <lineage>
        <taxon>Bacteria</taxon>
        <taxon>Bacillati</taxon>
        <taxon>Actinomycetota</taxon>
        <taxon>Actinomycetes</taxon>
        <taxon>Micrococcales</taxon>
        <taxon>Intrasporangiaceae</taxon>
        <taxon>Terrabacter</taxon>
    </lineage>
</organism>
<dbReference type="PANTHER" id="PTHR10806">
    <property type="entry name" value="SIGNAL PEPTIDASE COMPLEX CATALYTIC SUBUNIT SEC11"/>
    <property type="match status" value="1"/>
</dbReference>
<dbReference type="InterPro" id="IPR019533">
    <property type="entry name" value="Peptidase_S26"/>
</dbReference>
<dbReference type="EMBL" id="BAABIW010000018">
    <property type="protein sequence ID" value="GAA5030676.1"/>
    <property type="molecule type" value="Genomic_DNA"/>
</dbReference>
<dbReference type="CDD" id="cd06530">
    <property type="entry name" value="S26_SPase_I"/>
    <property type="match status" value="1"/>
</dbReference>
<dbReference type="InterPro" id="IPR036641">
    <property type="entry name" value="HPT_dom_sf"/>
</dbReference>
<name>A0ABP9JFT3_9MICO</name>
<dbReference type="InterPro" id="IPR036286">
    <property type="entry name" value="LexA/Signal_pep-like_sf"/>
</dbReference>
<keyword evidence="4 6" id="KW-0472">Membrane</keyword>
<dbReference type="SUPFAM" id="SSF47226">
    <property type="entry name" value="Histidine-containing phosphotransfer domain, HPT domain"/>
    <property type="match status" value="1"/>
</dbReference>
<gene>
    <name evidence="7" type="ORF">GCM10023258_28170</name>
</gene>
<dbReference type="Proteomes" id="UP001500427">
    <property type="component" value="Unassembled WGS sequence"/>
</dbReference>
<dbReference type="NCBIfam" id="TIGR02228">
    <property type="entry name" value="sigpep_I_arch"/>
    <property type="match status" value="1"/>
</dbReference>
<evidence type="ECO:0000256" key="3">
    <source>
        <dbReference type="ARBA" id="ARBA00022989"/>
    </source>
</evidence>
<evidence type="ECO:0000256" key="4">
    <source>
        <dbReference type="ARBA" id="ARBA00023136"/>
    </source>
</evidence>
<comment type="caution">
    <text evidence="7">The sequence shown here is derived from an EMBL/GenBank/DDBJ whole genome shotgun (WGS) entry which is preliminary data.</text>
</comment>
<evidence type="ECO:0000256" key="1">
    <source>
        <dbReference type="ARBA" id="ARBA00004370"/>
    </source>
</evidence>
<accession>A0ABP9JFT3</accession>
<dbReference type="EC" id="3.4.21.89" evidence="5"/>
<dbReference type="SUPFAM" id="SSF51306">
    <property type="entry name" value="LexA/Signal peptidase"/>
    <property type="match status" value="1"/>
</dbReference>
<dbReference type="InterPro" id="IPR001733">
    <property type="entry name" value="Peptidase_S26B"/>
</dbReference>
<feature type="transmembrane region" description="Helical" evidence="6">
    <location>
        <begin position="36"/>
        <end position="58"/>
    </location>
</feature>
<comment type="subcellular location">
    <subcellularLocation>
        <location evidence="1">Membrane</location>
    </subcellularLocation>
</comment>
<proteinExistence type="predicted"/>
<dbReference type="Gene3D" id="1.20.120.160">
    <property type="entry name" value="HPT domain"/>
    <property type="match status" value="1"/>
</dbReference>
<keyword evidence="3 6" id="KW-1133">Transmembrane helix</keyword>
<evidence type="ECO:0000256" key="5">
    <source>
        <dbReference type="NCBIfam" id="TIGR02228"/>
    </source>
</evidence>
<protein>
    <recommendedName>
        <fullName evidence="5">Signal peptidase I</fullName>
        <ecNumber evidence="5">3.4.21.89</ecNumber>
    </recommendedName>
</protein>